<reference evidence="1 2" key="1">
    <citation type="journal article" date="2020" name="ISME J.">
        <title>Comparative genomics reveals insights into cyanobacterial evolution and habitat adaptation.</title>
        <authorList>
            <person name="Chen M.Y."/>
            <person name="Teng W.K."/>
            <person name="Zhao L."/>
            <person name="Hu C.X."/>
            <person name="Zhou Y.K."/>
            <person name="Han B.P."/>
            <person name="Song L.R."/>
            <person name="Shu W.S."/>
        </authorList>
    </citation>
    <scope>NUCLEOTIDE SEQUENCE [LARGE SCALE GENOMIC DNA]</scope>
    <source>
        <strain evidence="1 2">FACHB-288</strain>
    </source>
</reference>
<accession>A0ABR8AC58</accession>
<protein>
    <submittedName>
        <fullName evidence="1">Type II toxin-antitoxin system HigB family toxin</fullName>
    </submittedName>
</protein>
<evidence type="ECO:0000313" key="1">
    <source>
        <dbReference type="EMBL" id="MBD2197040.1"/>
    </source>
</evidence>
<evidence type="ECO:0000313" key="2">
    <source>
        <dbReference type="Proteomes" id="UP000658514"/>
    </source>
</evidence>
<comment type="caution">
    <text evidence="1">The sequence shown here is derived from an EMBL/GenBank/DDBJ whole genome shotgun (WGS) entry which is preliminary data.</text>
</comment>
<dbReference type="Proteomes" id="UP000658514">
    <property type="component" value="Unassembled WGS sequence"/>
</dbReference>
<gene>
    <name evidence="1" type="ORF">H6G24_16305</name>
</gene>
<organism evidence="1 2">
    <name type="scientific">Calothrix parietina FACHB-288</name>
    <dbReference type="NCBI Taxonomy" id="2692896"/>
    <lineage>
        <taxon>Bacteria</taxon>
        <taxon>Bacillati</taxon>
        <taxon>Cyanobacteriota</taxon>
        <taxon>Cyanophyceae</taxon>
        <taxon>Nostocales</taxon>
        <taxon>Calotrichaceae</taxon>
        <taxon>Calothrix</taxon>
    </lineage>
</organism>
<name>A0ABR8AC58_9CYAN</name>
<proteinExistence type="predicted"/>
<keyword evidence="2" id="KW-1185">Reference proteome</keyword>
<dbReference type="EMBL" id="JACJQH010000024">
    <property type="protein sequence ID" value="MBD2197040.1"/>
    <property type="molecule type" value="Genomic_DNA"/>
</dbReference>
<sequence length="40" mass="4613">MSIFWLGSVFVFAKIYDINIVFIRFIGTHSEYDNVNAATI</sequence>